<sequence>MENSGKKLNVRHLFKIKFGGSIPYEVANINTIFEGEGGIPMNQNNMSTRMKEAGRKRFKSRALRTLYKETDLKQ</sequence>
<accession>A0A0S3RSD6</accession>
<proteinExistence type="predicted"/>
<name>A0A0S3RSD6_PHAAN</name>
<keyword evidence="2" id="KW-1185">Reference proteome</keyword>
<organism evidence="1 2">
    <name type="scientific">Vigna angularis var. angularis</name>
    <dbReference type="NCBI Taxonomy" id="157739"/>
    <lineage>
        <taxon>Eukaryota</taxon>
        <taxon>Viridiplantae</taxon>
        <taxon>Streptophyta</taxon>
        <taxon>Embryophyta</taxon>
        <taxon>Tracheophyta</taxon>
        <taxon>Spermatophyta</taxon>
        <taxon>Magnoliopsida</taxon>
        <taxon>eudicotyledons</taxon>
        <taxon>Gunneridae</taxon>
        <taxon>Pentapetalae</taxon>
        <taxon>rosids</taxon>
        <taxon>fabids</taxon>
        <taxon>Fabales</taxon>
        <taxon>Fabaceae</taxon>
        <taxon>Papilionoideae</taxon>
        <taxon>50 kb inversion clade</taxon>
        <taxon>NPAAA clade</taxon>
        <taxon>indigoferoid/millettioid clade</taxon>
        <taxon>Phaseoleae</taxon>
        <taxon>Vigna</taxon>
    </lineage>
</organism>
<dbReference type="AlphaFoldDB" id="A0A0S3RSD6"/>
<evidence type="ECO:0000313" key="1">
    <source>
        <dbReference type="EMBL" id="BAT83483.1"/>
    </source>
</evidence>
<gene>
    <name evidence="1" type="primary">Vigan.04G063800</name>
    <name evidence="1" type="ORF">VIGAN_04063800</name>
</gene>
<dbReference type="EMBL" id="AP015037">
    <property type="protein sequence ID" value="BAT83483.1"/>
    <property type="molecule type" value="Genomic_DNA"/>
</dbReference>
<reference evidence="1 2" key="1">
    <citation type="journal article" date="2015" name="Sci. Rep.">
        <title>The power of single molecule real-time sequencing technology in the de novo assembly of a eukaryotic genome.</title>
        <authorList>
            <person name="Sakai H."/>
            <person name="Naito K."/>
            <person name="Ogiso-Tanaka E."/>
            <person name="Takahashi Y."/>
            <person name="Iseki K."/>
            <person name="Muto C."/>
            <person name="Satou K."/>
            <person name="Teruya K."/>
            <person name="Shiroma A."/>
            <person name="Shimoji M."/>
            <person name="Hirano T."/>
            <person name="Itoh T."/>
            <person name="Kaga A."/>
            <person name="Tomooka N."/>
        </authorList>
    </citation>
    <scope>NUCLEOTIDE SEQUENCE [LARGE SCALE GENOMIC DNA]</scope>
    <source>
        <strain evidence="2">cv. Shumari</strain>
    </source>
</reference>
<protein>
    <submittedName>
        <fullName evidence="1">Uncharacterized protein</fullName>
    </submittedName>
</protein>
<evidence type="ECO:0000313" key="2">
    <source>
        <dbReference type="Proteomes" id="UP000291084"/>
    </source>
</evidence>
<dbReference type="Proteomes" id="UP000291084">
    <property type="component" value="Chromosome 4"/>
</dbReference>